<sequence length="105" mass="12875">MIIHILYSYTDGIFHYLYIQTSDVPKFTLLLREIILWFRCFSCPLFLYLIILKEPLVYYLNCFKHIKKYKTKPQEIQLRNFGEVYFIQLKNQWGDLRQGIDDEKK</sequence>
<dbReference type="Proteomes" id="UP000035680">
    <property type="component" value="Unassembled WGS sequence"/>
</dbReference>
<dbReference type="WBParaSite" id="SVE_1329500.1">
    <property type="protein sequence ID" value="SVE_1329500.1"/>
    <property type="gene ID" value="SVE_1329500"/>
</dbReference>
<feature type="transmembrane region" description="Helical" evidence="1">
    <location>
        <begin position="34"/>
        <end position="60"/>
    </location>
</feature>
<name>A0A0K0FSA2_STRVS</name>
<keyword evidence="2" id="KW-1185">Reference proteome</keyword>
<evidence type="ECO:0000313" key="3">
    <source>
        <dbReference type="WBParaSite" id="SVE_1329500.1"/>
    </source>
</evidence>
<accession>A0A0K0FSA2</accession>
<reference evidence="2" key="1">
    <citation type="submission" date="2014-07" db="EMBL/GenBank/DDBJ databases">
        <authorList>
            <person name="Martin A.A"/>
            <person name="De Silva N."/>
        </authorList>
    </citation>
    <scope>NUCLEOTIDE SEQUENCE</scope>
</reference>
<evidence type="ECO:0000256" key="1">
    <source>
        <dbReference type="SAM" id="Phobius"/>
    </source>
</evidence>
<dbReference type="AlphaFoldDB" id="A0A0K0FSA2"/>
<keyword evidence="1" id="KW-0812">Transmembrane</keyword>
<reference evidence="3" key="2">
    <citation type="submission" date="2015-08" db="UniProtKB">
        <authorList>
            <consortium name="WormBaseParasite"/>
        </authorList>
    </citation>
    <scope>IDENTIFICATION</scope>
</reference>
<proteinExistence type="predicted"/>
<keyword evidence="1" id="KW-0472">Membrane</keyword>
<protein>
    <submittedName>
        <fullName evidence="3">Uncharacterized protein</fullName>
    </submittedName>
</protein>
<evidence type="ECO:0000313" key="2">
    <source>
        <dbReference type="Proteomes" id="UP000035680"/>
    </source>
</evidence>
<organism evidence="2 3">
    <name type="scientific">Strongyloides venezuelensis</name>
    <name type="common">Threadworm</name>
    <dbReference type="NCBI Taxonomy" id="75913"/>
    <lineage>
        <taxon>Eukaryota</taxon>
        <taxon>Metazoa</taxon>
        <taxon>Ecdysozoa</taxon>
        <taxon>Nematoda</taxon>
        <taxon>Chromadorea</taxon>
        <taxon>Rhabditida</taxon>
        <taxon>Tylenchina</taxon>
        <taxon>Panagrolaimomorpha</taxon>
        <taxon>Strongyloidoidea</taxon>
        <taxon>Strongyloididae</taxon>
        <taxon>Strongyloides</taxon>
    </lineage>
</organism>
<keyword evidence="1" id="KW-1133">Transmembrane helix</keyword>